<feature type="domain" description="Asparagine synthetase" evidence="1">
    <location>
        <begin position="212"/>
        <end position="452"/>
    </location>
</feature>
<accession>A0ABV5K7V2</accession>
<dbReference type="Pfam" id="PF00733">
    <property type="entry name" value="Asn_synthase"/>
    <property type="match status" value="1"/>
</dbReference>
<dbReference type="RefSeq" id="WP_140011567.1">
    <property type="nucleotide sequence ID" value="NZ_JBHMDG010000009.1"/>
</dbReference>
<dbReference type="Proteomes" id="UP001589750">
    <property type="component" value="Unassembled WGS sequence"/>
</dbReference>
<comment type="caution">
    <text evidence="2">The sequence shown here is derived from an EMBL/GenBank/DDBJ whole genome shotgun (WGS) entry which is preliminary data.</text>
</comment>
<evidence type="ECO:0000259" key="1">
    <source>
        <dbReference type="Pfam" id="PF00733"/>
    </source>
</evidence>
<proteinExistence type="predicted"/>
<reference evidence="2 3" key="1">
    <citation type="submission" date="2024-09" db="EMBL/GenBank/DDBJ databases">
        <authorList>
            <person name="Sun Q."/>
            <person name="Mori K."/>
        </authorList>
    </citation>
    <scope>NUCLEOTIDE SEQUENCE [LARGE SCALE GENOMIC DNA]</scope>
    <source>
        <strain evidence="2 3">JCM 9626</strain>
    </source>
</reference>
<gene>
    <name evidence="2" type="ORF">ACFFRI_07230</name>
</gene>
<name>A0ABV5K7V2_9ACTN</name>
<dbReference type="EMBL" id="JBHMDG010000009">
    <property type="protein sequence ID" value="MFB9312833.1"/>
    <property type="molecule type" value="Genomic_DNA"/>
</dbReference>
<evidence type="ECO:0000313" key="2">
    <source>
        <dbReference type="EMBL" id="MFB9312833.1"/>
    </source>
</evidence>
<dbReference type="Gene3D" id="3.40.50.620">
    <property type="entry name" value="HUPs"/>
    <property type="match status" value="1"/>
</dbReference>
<evidence type="ECO:0000313" key="3">
    <source>
        <dbReference type="Proteomes" id="UP001589750"/>
    </source>
</evidence>
<sequence>MRVYVAVHDRRSADDRPADGWPAVEAAAARCLPFDPVEQARWTAGDGRTLVAAWTNEPEQPDRPLLLTDSAGARGFSGYVNGEVPPLARLLASDEDIAVGGVWSFVAAGEDGISGATCASGAEVVFHAVTDDLVVIGNRALLVHLVASSRGPVPDLVGLAGVVGSGYCVTDRTAYDGVRCLAPSSRITCGADGRVDISPYGDPRVDATAADVAQALVASVSPLVTLEQPVRLGLTGGRDSRLLVALLTRAGVPVVTHTSGLPTDPDVIVAREVAAALGVPHKVGSPMGAAVEEGSVTFDVRSRVREAVVLGEAMLSAYDRVGRVGAAYNAATVPLTGAGGEILRAYFAGSVKDPQDRDAVVTFMRSRMYQGAKRMTTASRAAYETDTADWVAAAERDGVAALEDFYVRQRTGRWTGAARSSASVGSLARRPYLDHLVVRAVRAVSVEDRTSERLIADVLDELAPGLADVRFAGRRWTFDEQPPTDPERLAAWHRREPVRGAHGDGASFSWRTDLPEVRRELADIVLGAPAVFWELVDRRKVTEFVSRVDDRTRADTMRMWHLATVADALAHDFYAGAARFDQTRSEVVSARPPVGATSAPGRGRRGIRSALRAVRGGLRR</sequence>
<keyword evidence="3" id="KW-1185">Reference proteome</keyword>
<protein>
    <submittedName>
        <fullName evidence="2">Asparagine synthase-related protein</fullName>
    </submittedName>
</protein>
<organism evidence="2 3">
    <name type="scientific">Nocardioides plantarum</name>
    <dbReference type="NCBI Taxonomy" id="29299"/>
    <lineage>
        <taxon>Bacteria</taxon>
        <taxon>Bacillati</taxon>
        <taxon>Actinomycetota</taxon>
        <taxon>Actinomycetes</taxon>
        <taxon>Propionibacteriales</taxon>
        <taxon>Nocardioidaceae</taxon>
        <taxon>Nocardioides</taxon>
    </lineage>
</organism>
<dbReference type="SUPFAM" id="SSF52402">
    <property type="entry name" value="Adenine nucleotide alpha hydrolases-like"/>
    <property type="match status" value="1"/>
</dbReference>
<dbReference type="InterPro" id="IPR001962">
    <property type="entry name" value="Asn_synthase"/>
</dbReference>
<dbReference type="InterPro" id="IPR014729">
    <property type="entry name" value="Rossmann-like_a/b/a_fold"/>
</dbReference>